<evidence type="ECO:0000313" key="2">
    <source>
        <dbReference type="EMBL" id="SFA70271.1"/>
    </source>
</evidence>
<evidence type="ECO:0000313" key="3">
    <source>
        <dbReference type="Proteomes" id="UP000198619"/>
    </source>
</evidence>
<dbReference type="InterPro" id="IPR006944">
    <property type="entry name" value="Phage/GTA_portal"/>
</dbReference>
<protein>
    <submittedName>
        <fullName evidence="2">Phage portal protein, HK97 family</fullName>
    </submittedName>
</protein>
<feature type="compositionally biased region" description="Basic and acidic residues" evidence="1">
    <location>
        <begin position="321"/>
        <end position="342"/>
    </location>
</feature>
<organism evidence="2 3">
    <name type="scientific">Clostridium frigidicarnis</name>
    <dbReference type="NCBI Taxonomy" id="84698"/>
    <lineage>
        <taxon>Bacteria</taxon>
        <taxon>Bacillati</taxon>
        <taxon>Bacillota</taxon>
        <taxon>Clostridia</taxon>
        <taxon>Eubacteriales</taxon>
        <taxon>Clostridiaceae</taxon>
        <taxon>Clostridium</taxon>
    </lineage>
</organism>
<sequence length="342" mass="38433">MTAIDCIKSFVARAKHEGISALYINRDKDSNVVGLYPVEITNIIIDNAGLLRSNKKNKILYEFKLDTQIGTCFEDDLIILKDLTLDGIYTKAVRKTLRQNLDTSIKSQTYLNTLFGAGLTNKLVVQMTSDIKEDSAIKKLQDRFDRLYRSNGRTFLVPAGYNVQALNLSLADAQYHQLRLLSKEEIAGAFGVPLTKLGFVKENAKSEEQDNLKFLTDTLLVIFEAIEQEMDYKLLSETERKQGYKIRFNINVLLRTDSQTQANIINAYVRNGVYDLDMAKGILGLEKLGGEPIITLPSGQVLLKDLLNGNTSYQKGYKTPKSIEKENKKDTLEEVKGGDENG</sequence>
<gene>
    <name evidence="2" type="ORF">SAMN04488528_100197</name>
</gene>
<accession>A0A1I0V1V4</accession>
<evidence type="ECO:0000256" key="1">
    <source>
        <dbReference type="SAM" id="MobiDB-lite"/>
    </source>
</evidence>
<dbReference type="NCBIfam" id="TIGR01537">
    <property type="entry name" value="portal_HK97"/>
    <property type="match status" value="1"/>
</dbReference>
<dbReference type="STRING" id="84698.SAMN04488528_100197"/>
<dbReference type="Proteomes" id="UP000198619">
    <property type="component" value="Unassembled WGS sequence"/>
</dbReference>
<keyword evidence="3" id="KW-1185">Reference proteome</keyword>
<dbReference type="AlphaFoldDB" id="A0A1I0V1V4"/>
<feature type="region of interest" description="Disordered" evidence="1">
    <location>
        <begin position="317"/>
        <end position="342"/>
    </location>
</feature>
<proteinExistence type="predicted"/>
<dbReference type="EMBL" id="FOKI01000001">
    <property type="protein sequence ID" value="SFA70271.1"/>
    <property type="molecule type" value="Genomic_DNA"/>
</dbReference>
<dbReference type="Pfam" id="PF04860">
    <property type="entry name" value="Phage_portal"/>
    <property type="match status" value="1"/>
</dbReference>
<reference evidence="2 3" key="1">
    <citation type="submission" date="2016-10" db="EMBL/GenBank/DDBJ databases">
        <authorList>
            <person name="de Groot N.N."/>
        </authorList>
    </citation>
    <scope>NUCLEOTIDE SEQUENCE [LARGE SCALE GENOMIC DNA]</scope>
    <source>
        <strain evidence="2 3">DSM 12271</strain>
    </source>
</reference>
<dbReference type="InterPro" id="IPR006427">
    <property type="entry name" value="Portal_HK97"/>
</dbReference>
<name>A0A1I0V1V4_9CLOT</name>